<evidence type="ECO:0000313" key="4">
    <source>
        <dbReference type="EMBL" id="KOO25692.1"/>
    </source>
</evidence>
<dbReference type="Gene3D" id="1.20.5.110">
    <property type="match status" value="1"/>
</dbReference>
<feature type="transmembrane region" description="Helical" evidence="2">
    <location>
        <begin position="240"/>
        <end position="260"/>
    </location>
</feature>
<dbReference type="GO" id="GO:0006888">
    <property type="term" value="P:endoplasmic reticulum to Golgi vesicle-mediated transport"/>
    <property type="evidence" value="ECO:0007669"/>
    <property type="project" value="TreeGrafter"/>
</dbReference>
<sequence>MSLLPKGGARSDTALNVYGCLVAHFASQREPDLAAAVSAAFHLRLPGSEGARLGVLLQQLLASAKFQRDLIAKTRMTVDDSSTGIAFSIHCMLTDGLCVVACTKQDYPTRVVFSPAKGLLAELGAVATDELGAEIFTTGAGMGGTVRKVQLAPRMAQLLERACASFEDPGAHDKISRVQREVDDARGIMEGNINGLLANQEQLTSLQSKTDDIANASRGFYRGARTTRRTMQCQEMRTKLIIGGVGLAIFLFVFRGWIWGGGAEDAFAPPASPSPPPPS</sequence>
<keyword evidence="1" id="KW-0175">Coiled coil</keyword>
<proteinExistence type="predicted"/>
<keyword evidence="5" id="KW-1185">Reference proteome</keyword>
<keyword evidence="2" id="KW-0812">Transmembrane</keyword>
<name>A0A0M0JH76_9EUKA</name>
<comment type="caution">
    <text evidence="4">The sequence shown here is derived from an EMBL/GenBank/DDBJ whole genome shotgun (WGS) entry which is preliminary data.</text>
</comment>
<dbReference type="InterPro" id="IPR001388">
    <property type="entry name" value="Synaptobrevin-like"/>
</dbReference>
<dbReference type="CDD" id="cd15843">
    <property type="entry name" value="R-SNARE"/>
    <property type="match status" value="1"/>
</dbReference>
<organism evidence="4 5">
    <name type="scientific">Chrysochromulina tobinii</name>
    <dbReference type="NCBI Taxonomy" id="1460289"/>
    <lineage>
        <taxon>Eukaryota</taxon>
        <taxon>Haptista</taxon>
        <taxon>Haptophyta</taxon>
        <taxon>Prymnesiophyceae</taxon>
        <taxon>Prymnesiales</taxon>
        <taxon>Chrysochromulinaceae</taxon>
        <taxon>Chrysochromulina</taxon>
    </lineage>
</organism>
<dbReference type="GO" id="GO:0005484">
    <property type="term" value="F:SNAP receptor activity"/>
    <property type="evidence" value="ECO:0007669"/>
    <property type="project" value="TreeGrafter"/>
</dbReference>
<dbReference type="GO" id="GO:0005794">
    <property type="term" value="C:Golgi apparatus"/>
    <property type="evidence" value="ECO:0007669"/>
    <property type="project" value="TreeGrafter"/>
</dbReference>
<evidence type="ECO:0000259" key="3">
    <source>
        <dbReference type="PROSITE" id="PS50892"/>
    </source>
</evidence>
<feature type="domain" description="V-SNARE coiled-coil homology" evidence="3">
    <location>
        <begin position="174"/>
        <end position="234"/>
    </location>
</feature>
<evidence type="ECO:0000256" key="2">
    <source>
        <dbReference type="SAM" id="Phobius"/>
    </source>
</evidence>
<evidence type="ECO:0000313" key="5">
    <source>
        <dbReference type="Proteomes" id="UP000037460"/>
    </source>
</evidence>
<keyword evidence="2" id="KW-1133">Transmembrane helix</keyword>
<dbReference type="EMBL" id="JWZX01002941">
    <property type="protein sequence ID" value="KOO25692.1"/>
    <property type="molecule type" value="Genomic_DNA"/>
</dbReference>
<keyword evidence="2" id="KW-0472">Membrane</keyword>
<dbReference type="GO" id="GO:0016020">
    <property type="term" value="C:membrane"/>
    <property type="evidence" value="ECO:0007669"/>
    <property type="project" value="InterPro"/>
</dbReference>
<accession>A0A0M0JH76</accession>
<dbReference type="Pfam" id="PF00957">
    <property type="entry name" value="Synaptobrevin"/>
    <property type="match status" value="1"/>
</dbReference>
<dbReference type="Proteomes" id="UP000037460">
    <property type="component" value="Unassembled WGS sequence"/>
</dbReference>
<dbReference type="SUPFAM" id="SSF58038">
    <property type="entry name" value="SNARE fusion complex"/>
    <property type="match status" value="1"/>
</dbReference>
<dbReference type="OrthoDB" id="27923at2759"/>
<gene>
    <name evidence="4" type="ORF">Ctob_012377</name>
</gene>
<dbReference type="InterPro" id="IPR042855">
    <property type="entry name" value="V_SNARE_CC"/>
</dbReference>
<dbReference type="AlphaFoldDB" id="A0A0M0JH76"/>
<dbReference type="PROSITE" id="PS50892">
    <property type="entry name" value="V_SNARE"/>
    <property type="match status" value="1"/>
</dbReference>
<dbReference type="PANTHER" id="PTHR45806:SF1">
    <property type="entry name" value="SYNAPTOBREVIN HOMOLOG YKT6"/>
    <property type="match status" value="1"/>
</dbReference>
<evidence type="ECO:0000256" key="1">
    <source>
        <dbReference type="PROSITE-ProRule" id="PRU00290"/>
    </source>
</evidence>
<reference evidence="5" key="1">
    <citation type="journal article" date="2015" name="PLoS Genet.">
        <title>Genome Sequence and Transcriptome Analyses of Chrysochromulina tobin: Metabolic Tools for Enhanced Algal Fitness in the Prominent Order Prymnesiales (Haptophyceae).</title>
        <authorList>
            <person name="Hovde B.T."/>
            <person name="Deodato C.R."/>
            <person name="Hunsperger H.M."/>
            <person name="Ryken S.A."/>
            <person name="Yost W."/>
            <person name="Jha R.K."/>
            <person name="Patterson J."/>
            <person name="Monnat R.J. Jr."/>
            <person name="Barlow S.B."/>
            <person name="Starkenburg S.R."/>
            <person name="Cattolico R.A."/>
        </authorList>
    </citation>
    <scope>NUCLEOTIDE SEQUENCE</scope>
    <source>
        <strain evidence="5">CCMP291</strain>
    </source>
</reference>
<dbReference type="PANTHER" id="PTHR45806">
    <property type="entry name" value="SYNAPTOBREVIN HOMOLOG YKT6"/>
    <property type="match status" value="1"/>
</dbReference>
<protein>
    <submittedName>
        <fullName evidence="4">Vamp-like protein ykt62</fullName>
    </submittedName>
</protein>
<dbReference type="PRINTS" id="PR00219">
    <property type="entry name" value="SYNAPTOBREVN"/>
</dbReference>